<organism evidence="1 2">
    <name type="scientific">Stenotrophomonas maltophilia</name>
    <name type="common">Pseudomonas maltophilia</name>
    <name type="synonym">Xanthomonas maltophilia</name>
    <dbReference type="NCBI Taxonomy" id="40324"/>
    <lineage>
        <taxon>Bacteria</taxon>
        <taxon>Pseudomonadati</taxon>
        <taxon>Pseudomonadota</taxon>
        <taxon>Gammaproteobacteria</taxon>
        <taxon>Lysobacterales</taxon>
        <taxon>Lysobacteraceae</taxon>
        <taxon>Stenotrophomonas</taxon>
        <taxon>Stenotrophomonas maltophilia group</taxon>
    </lineage>
</organism>
<reference evidence="1" key="1">
    <citation type="submission" date="2020-11" db="EMBL/GenBank/DDBJ databases">
        <title>Enhanced detection system for hospital associated transmission using whole genome sequencing surveillance.</title>
        <authorList>
            <person name="Harrison L.H."/>
            <person name="Van Tyne D."/>
            <person name="Marsh J.W."/>
            <person name="Griffith M.P."/>
            <person name="Snyder D.J."/>
            <person name="Cooper V.S."/>
            <person name="Mustapha M."/>
        </authorList>
    </citation>
    <scope>NUCLEOTIDE SEQUENCE</scope>
    <source>
        <strain evidence="1">STEN00092</strain>
    </source>
</reference>
<protein>
    <submittedName>
        <fullName evidence="1">Uncharacterized protein</fullName>
    </submittedName>
</protein>
<dbReference type="AlphaFoldDB" id="A0AA40XW83"/>
<evidence type="ECO:0000313" key="1">
    <source>
        <dbReference type="EMBL" id="MBH1639161.1"/>
    </source>
</evidence>
<gene>
    <name evidence="1" type="ORF">I5U57_06825</name>
</gene>
<name>A0AA40XW83_STEMA</name>
<dbReference type="EMBL" id="JADUNO010000015">
    <property type="protein sequence ID" value="MBH1639161.1"/>
    <property type="molecule type" value="Genomic_DNA"/>
</dbReference>
<sequence length="93" mass="10374">MNGTTLLALQLIKSEDVDVDGEIFHVRLFVQDGGGAIKAHAESKQSDRKWAVNSDTETARDAKHSNVDICEEVWTQVIDDVRNKLDLPLELRG</sequence>
<dbReference type="Proteomes" id="UP000616785">
    <property type="component" value="Unassembled WGS sequence"/>
</dbReference>
<comment type="caution">
    <text evidence="1">The sequence shown here is derived from an EMBL/GenBank/DDBJ whole genome shotgun (WGS) entry which is preliminary data.</text>
</comment>
<accession>A0AA40XW83</accession>
<evidence type="ECO:0000313" key="2">
    <source>
        <dbReference type="Proteomes" id="UP000616785"/>
    </source>
</evidence>
<proteinExistence type="predicted"/>